<feature type="transmembrane region" description="Helical" evidence="6">
    <location>
        <begin position="203"/>
        <end position="226"/>
    </location>
</feature>
<evidence type="ECO:0000256" key="2">
    <source>
        <dbReference type="ARBA" id="ARBA00022692"/>
    </source>
</evidence>
<dbReference type="eggNOG" id="ENOG502SQDU">
    <property type="taxonomic scope" value="Eukaryota"/>
</dbReference>
<keyword evidence="3 6" id="KW-1133">Transmembrane helix</keyword>
<dbReference type="AlphaFoldDB" id="Q0CBX6"/>
<feature type="signal peptide" evidence="7">
    <location>
        <begin position="1"/>
        <end position="28"/>
    </location>
</feature>
<sequence length="286" mass="30115">MGLRKRPLTAHLAFFAFLLLQVVIPISAQLCYNPNGSISNDRPCNSTADVSVCCEDGFVCTENKLCQPMGWYDGSDGNPLQLIRGTCTDKTWKSGNCPGHCIAESPTGGEWVMRCGSNSQEYCCSDDSCCSNGGKRYDLGNATMTALAGRQVSSSTQSSSSTTSALSTTTTNSEATAAHPTPTVSAPSETGPEDSTNSQAKTIGIGVGVGVGGGLLVLGLLAFLLWRRKRARAAAAAAVGGSYSPSQLTHVWAMKQSKGVAELDSRDPRVFSEMQGRPSHPVYEVE</sequence>
<feature type="region of interest" description="Disordered" evidence="5">
    <location>
        <begin position="264"/>
        <end position="286"/>
    </location>
</feature>
<comment type="subcellular location">
    <subcellularLocation>
        <location evidence="1">Membrane</location>
        <topology evidence="1">Single-pass membrane protein</topology>
    </subcellularLocation>
</comment>
<evidence type="ECO:0000256" key="3">
    <source>
        <dbReference type="ARBA" id="ARBA00022989"/>
    </source>
</evidence>
<dbReference type="EMBL" id="CH476606">
    <property type="protein sequence ID" value="EAU30940.1"/>
    <property type="molecule type" value="Genomic_DNA"/>
</dbReference>
<gene>
    <name evidence="8" type="ORF">ATEG_08808</name>
</gene>
<evidence type="ECO:0000256" key="1">
    <source>
        <dbReference type="ARBA" id="ARBA00004167"/>
    </source>
</evidence>
<dbReference type="Proteomes" id="UP000007963">
    <property type="component" value="Unassembled WGS sequence"/>
</dbReference>
<dbReference type="VEuPathDB" id="FungiDB:ATEG_08808"/>
<reference evidence="9" key="1">
    <citation type="submission" date="2005-09" db="EMBL/GenBank/DDBJ databases">
        <title>Annotation of the Aspergillus terreus NIH2624 genome.</title>
        <authorList>
            <person name="Birren B.W."/>
            <person name="Lander E.S."/>
            <person name="Galagan J.E."/>
            <person name="Nusbaum C."/>
            <person name="Devon K."/>
            <person name="Henn M."/>
            <person name="Ma L.-J."/>
            <person name="Jaffe D.B."/>
            <person name="Butler J."/>
            <person name="Alvarez P."/>
            <person name="Gnerre S."/>
            <person name="Grabherr M."/>
            <person name="Kleber M."/>
            <person name="Mauceli E.W."/>
            <person name="Brockman W."/>
            <person name="Rounsley S."/>
            <person name="Young S.K."/>
            <person name="LaButti K."/>
            <person name="Pushparaj V."/>
            <person name="DeCaprio D."/>
            <person name="Crawford M."/>
            <person name="Koehrsen M."/>
            <person name="Engels R."/>
            <person name="Montgomery P."/>
            <person name="Pearson M."/>
            <person name="Howarth C."/>
            <person name="Larson L."/>
            <person name="Luoma S."/>
            <person name="White J."/>
            <person name="Alvarado L."/>
            <person name="Kodira C.D."/>
            <person name="Zeng Q."/>
            <person name="Oleary S."/>
            <person name="Yandava C."/>
            <person name="Denning D.W."/>
            <person name="Nierman W.C."/>
            <person name="Milne T."/>
            <person name="Madden K."/>
        </authorList>
    </citation>
    <scope>NUCLEOTIDE SEQUENCE [LARGE SCALE GENOMIC DNA]</scope>
    <source>
        <strain evidence="9">NIH 2624 / FGSC A1156</strain>
    </source>
</reference>
<keyword evidence="4 6" id="KW-0472">Membrane</keyword>
<evidence type="ECO:0000313" key="9">
    <source>
        <dbReference type="Proteomes" id="UP000007963"/>
    </source>
</evidence>
<dbReference type="PANTHER" id="PTHR15549">
    <property type="entry name" value="PAIRED IMMUNOGLOBULIN-LIKE TYPE 2 RECEPTOR"/>
    <property type="match status" value="1"/>
</dbReference>
<dbReference type="HOGENOM" id="CLU_055859_4_1_1"/>
<feature type="compositionally biased region" description="Polar residues" evidence="5">
    <location>
        <begin position="182"/>
        <end position="199"/>
    </location>
</feature>
<proteinExistence type="predicted"/>
<feature type="chain" id="PRO_5004170132" description="Mid2 domain-containing protein" evidence="7">
    <location>
        <begin position="29"/>
        <end position="286"/>
    </location>
</feature>
<dbReference type="InterPro" id="IPR051694">
    <property type="entry name" value="Immunoregulatory_rcpt-like"/>
</dbReference>
<accession>Q0CBX6</accession>
<evidence type="ECO:0000256" key="6">
    <source>
        <dbReference type="SAM" id="Phobius"/>
    </source>
</evidence>
<feature type="region of interest" description="Disordered" evidence="5">
    <location>
        <begin position="150"/>
        <end position="199"/>
    </location>
</feature>
<protein>
    <recommendedName>
        <fullName evidence="10">Mid2 domain-containing protein</fullName>
    </recommendedName>
</protein>
<evidence type="ECO:0008006" key="10">
    <source>
        <dbReference type="Google" id="ProtNLM"/>
    </source>
</evidence>
<evidence type="ECO:0000256" key="7">
    <source>
        <dbReference type="SAM" id="SignalP"/>
    </source>
</evidence>
<dbReference type="STRING" id="341663.Q0CBX6"/>
<evidence type="ECO:0000313" key="8">
    <source>
        <dbReference type="EMBL" id="EAU30940.1"/>
    </source>
</evidence>
<dbReference type="PANTHER" id="PTHR15549:SF26">
    <property type="entry name" value="AXIAL BUDDING PATTERN PROTEIN 2-RELATED"/>
    <property type="match status" value="1"/>
</dbReference>
<evidence type="ECO:0000256" key="5">
    <source>
        <dbReference type="SAM" id="MobiDB-lite"/>
    </source>
</evidence>
<dbReference type="GeneID" id="4323519"/>
<dbReference type="GO" id="GO:0071944">
    <property type="term" value="C:cell periphery"/>
    <property type="evidence" value="ECO:0007669"/>
    <property type="project" value="UniProtKB-ARBA"/>
</dbReference>
<dbReference type="OMA" id="WASPECA"/>
<keyword evidence="7" id="KW-0732">Signal</keyword>
<keyword evidence="2 6" id="KW-0812">Transmembrane</keyword>
<organism evidence="8 9">
    <name type="scientific">Aspergillus terreus (strain NIH 2624 / FGSC A1156)</name>
    <dbReference type="NCBI Taxonomy" id="341663"/>
    <lineage>
        <taxon>Eukaryota</taxon>
        <taxon>Fungi</taxon>
        <taxon>Dikarya</taxon>
        <taxon>Ascomycota</taxon>
        <taxon>Pezizomycotina</taxon>
        <taxon>Eurotiomycetes</taxon>
        <taxon>Eurotiomycetidae</taxon>
        <taxon>Eurotiales</taxon>
        <taxon>Aspergillaceae</taxon>
        <taxon>Aspergillus</taxon>
        <taxon>Aspergillus subgen. Circumdati</taxon>
    </lineage>
</organism>
<dbReference type="GO" id="GO:0016020">
    <property type="term" value="C:membrane"/>
    <property type="evidence" value="ECO:0007669"/>
    <property type="project" value="UniProtKB-SubCell"/>
</dbReference>
<feature type="compositionally biased region" description="Low complexity" evidence="5">
    <location>
        <begin position="153"/>
        <end position="178"/>
    </location>
</feature>
<dbReference type="OrthoDB" id="5215637at2759"/>
<evidence type="ECO:0000256" key="4">
    <source>
        <dbReference type="ARBA" id="ARBA00023136"/>
    </source>
</evidence>
<dbReference type="RefSeq" id="XP_001217394.1">
    <property type="nucleotide sequence ID" value="XM_001217393.1"/>
</dbReference>
<name>Q0CBX6_ASPTN</name>